<dbReference type="EMBL" id="CP012174">
    <property type="protein sequence ID" value="AKV79632.1"/>
    <property type="molecule type" value="Genomic_DNA"/>
</dbReference>
<dbReference type="GO" id="GO:0009117">
    <property type="term" value="P:nucleotide metabolic process"/>
    <property type="evidence" value="ECO:0007669"/>
    <property type="project" value="UniProtKB-KW"/>
</dbReference>
<protein>
    <recommendedName>
        <fullName evidence="7">dITP/XTP pyrophosphatase</fullName>
        <ecNumber evidence="7">3.6.1.66</ecNumber>
    </recommendedName>
    <alternativeName>
        <fullName evidence="7">Non-canonical purine NTP pyrophosphatase</fullName>
    </alternativeName>
    <alternativeName>
        <fullName evidence="7">Non-standard purine NTP pyrophosphatase</fullName>
    </alternativeName>
    <alternativeName>
        <fullName evidence="7">Nucleoside-triphosphate diphosphatase</fullName>
    </alternativeName>
    <alternativeName>
        <fullName evidence="7">Nucleoside-triphosphate pyrophosphatase</fullName>
        <shortName evidence="7">NTPase</shortName>
    </alternativeName>
</protein>
<evidence type="ECO:0000313" key="19">
    <source>
        <dbReference type="Proteomes" id="UP000062475"/>
    </source>
</evidence>
<evidence type="ECO:0000313" key="15">
    <source>
        <dbReference type="Proteomes" id="UP000029084"/>
    </source>
</evidence>
<comment type="subunit">
    <text evidence="7">Homodimer.</text>
</comment>
<evidence type="ECO:0000313" key="9">
    <source>
        <dbReference type="EMBL" id="AIM28347.1"/>
    </source>
</evidence>
<dbReference type="Proteomes" id="UP000062398">
    <property type="component" value="Chromosome"/>
</dbReference>
<comment type="catalytic activity">
    <reaction evidence="7">
        <text>dITP + H2O = dIMP + diphosphate + H(+)</text>
        <dbReference type="Rhea" id="RHEA:28342"/>
        <dbReference type="ChEBI" id="CHEBI:15377"/>
        <dbReference type="ChEBI" id="CHEBI:15378"/>
        <dbReference type="ChEBI" id="CHEBI:33019"/>
        <dbReference type="ChEBI" id="CHEBI:61194"/>
        <dbReference type="ChEBI" id="CHEBI:61382"/>
        <dbReference type="EC" id="3.6.1.66"/>
    </reaction>
</comment>
<dbReference type="Proteomes" id="UP000029084">
    <property type="component" value="Chromosome"/>
</dbReference>
<dbReference type="Gene3D" id="3.90.950.10">
    <property type="match status" value="1"/>
</dbReference>
<dbReference type="GO" id="GO:0046872">
    <property type="term" value="F:metal ion binding"/>
    <property type="evidence" value="ECO:0007669"/>
    <property type="project" value="UniProtKB-KW"/>
</dbReference>
<feature type="binding site" evidence="7">
    <location>
        <position position="37"/>
    </location>
    <ligand>
        <name>Mg(2+)</name>
        <dbReference type="ChEBI" id="CHEBI:18420"/>
    </ligand>
</feature>
<dbReference type="Proteomes" id="UP000062475">
    <property type="component" value="Chromosome"/>
</dbReference>
<evidence type="ECO:0000256" key="3">
    <source>
        <dbReference type="ARBA" id="ARBA00022741"/>
    </source>
</evidence>
<dbReference type="InterPro" id="IPR020922">
    <property type="entry name" value="dITP/XTP_pyrophosphatase"/>
</dbReference>
<dbReference type="GO" id="GO:0009146">
    <property type="term" value="P:purine nucleoside triphosphate catabolic process"/>
    <property type="evidence" value="ECO:0007669"/>
    <property type="project" value="UniProtKB-UniRule"/>
</dbReference>
<evidence type="ECO:0000256" key="2">
    <source>
        <dbReference type="ARBA" id="ARBA00022723"/>
    </source>
</evidence>
<dbReference type="GO" id="GO:0036220">
    <property type="term" value="F:ITP diphosphatase activity"/>
    <property type="evidence" value="ECO:0007669"/>
    <property type="project" value="UniProtKB-UniRule"/>
</dbReference>
<dbReference type="GO" id="GO:0005737">
    <property type="term" value="C:cytoplasm"/>
    <property type="evidence" value="ECO:0007669"/>
    <property type="project" value="TreeGrafter"/>
</dbReference>
<evidence type="ECO:0000256" key="1">
    <source>
        <dbReference type="ARBA" id="ARBA00008023"/>
    </source>
</evidence>
<feature type="active site" description="Proton acceptor" evidence="7">
    <location>
        <position position="66"/>
    </location>
</feature>
<dbReference type="GeneID" id="97612675"/>
<dbReference type="AlphaFoldDB" id="A0A088E9G0"/>
<keyword evidence="4 7" id="KW-0378">Hydrolase</keyword>
<reference evidence="17 18" key="2">
    <citation type="journal article" date="2015" name="Genome Announc.">
        <title>Complete Genome Sequences of Evolved Arsenate-Resistant Metallosphaera sedula Strains.</title>
        <authorList>
            <person name="Ai C."/>
            <person name="McCarthy S."/>
            <person name="Schackwitz W."/>
            <person name="Martin J."/>
            <person name="Lipzen A."/>
            <person name="Blum P."/>
        </authorList>
    </citation>
    <scope>NUCLEOTIDE SEQUENCE [LARGE SCALE GENOMIC DNA]</scope>
    <source>
        <strain evidence="12 18">ARS120-1</strain>
        <strain evidence="13 17">ARS120-2</strain>
        <strain evidence="10 20">ARS50-1</strain>
        <strain evidence="11 19">ARS50-2</strain>
    </source>
</reference>
<evidence type="ECO:0000256" key="5">
    <source>
        <dbReference type="ARBA" id="ARBA00022842"/>
    </source>
</evidence>
<feature type="binding site" evidence="7">
    <location>
        <begin position="9"/>
        <end position="14"/>
    </location>
    <ligand>
        <name>substrate</name>
    </ligand>
</feature>
<dbReference type="Proteomes" id="UP000056255">
    <property type="component" value="Chromosome"/>
</dbReference>
<evidence type="ECO:0000313" key="13">
    <source>
        <dbReference type="EMBL" id="AKV81877.1"/>
    </source>
</evidence>
<feature type="binding site" evidence="7">
    <location>
        <position position="67"/>
    </location>
    <ligand>
        <name>substrate</name>
    </ligand>
</feature>
<dbReference type="HAMAP" id="MF_01405">
    <property type="entry name" value="Non_canon_purine_NTPase"/>
    <property type="match status" value="1"/>
</dbReference>
<dbReference type="PANTHER" id="PTHR11067:SF9">
    <property type="entry name" value="INOSINE TRIPHOSPHATE PYROPHOSPHATASE"/>
    <property type="match status" value="1"/>
</dbReference>
<evidence type="ECO:0000313" key="14">
    <source>
        <dbReference type="EMBL" id="AKV84113.1"/>
    </source>
</evidence>
<dbReference type="GO" id="GO:0035870">
    <property type="term" value="F:dITP diphosphatase activity"/>
    <property type="evidence" value="ECO:0007669"/>
    <property type="project" value="UniProtKB-UniRule"/>
</dbReference>
<reference evidence="9 15" key="1">
    <citation type="journal article" date="2014" name="J. Bacteriol.">
        <title>Role of an Archaeal PitA Transporter in the Copper and Arsenic Resistance of Metallosphaera sedula, an Extreme Thermoacidophile.</title>
        <authorList>
            <person name="McCarthy S."/>
            <person name="Ai C."/>
            <person name="Wheaton G."/>
            <person name="Tevatia R."/>
            <person name="Eckrich V."/>
            <person name="Kelly R."/>
            <person name="Blum P."/>
        </authorList>
    </citation>
    <scope>NUCLEOTIDE SEQUENCE [LARGE SCALE GENOMIC DNA]</scope>
    <source>
        <strain evidence="9 15">CuR1</strain>
    </source>
</reference>
<keyword evidence="2 7" id="KW-0479">Metal-binding</keyword>
<feature type="binding site" evidence="7">
    <location>
        <position position="164"/>
    </location>
    <ligand>
        <name>substrate</name>
    </ligand>
</feature>
<evidence type="ECO:0000313" key="12">
    <source>
        <dbReference type="EMBL" id="AKV79632.1"/>
    </source>
</evidence>
<dbReference type="InterPro" id="IPR029001">
    <property type="entry name" value="ITPase-like_fam"/>
</dbReference>
<evidence type="ECO:0000256" key="8">
    <source>
        <dbReference type="RuleBase" id="RU003781"/>
    </source>
</evidence>
<comment type="catalytic activity">
    <reaction evidence="7">
        <text>ITP + H2O = IMP + diphosphate + H(+)</text>
        <dbReference type="Rhea" id="RHEA:29399"/>
        <dbReference type="ChEBI" id="CHEBI:15377"/>
        <dbReference type="ChEBI" id="CHEBI:15378"/>
        <dbReference type="ChEBI" id="CHEBI:33019"/>
        <dbReference type="ChEBI" id="CHEBI:58053"/>
        <dbReference type="ChEBI" id="CHEBI:61402"/>
        <dbReference type="EC" id="3.6.1.66"/>
    </reaction>
</comment>
<evidence type="ECO:0000313" key="10">
    <source>
        <dbReference type="EMBL" id="AKV75143.1"/>
    </source>
</evidence>
<dbReference type="EMBL" id="CP012176">
    <property type="protein sequence ID" value="AKV84113.1"/>
    <property type="molecule type" value="Genomic_DNA"/>
</dbReference>
<comment type="cofactor">
    <cofactor evidence="7">
        <name>Mg(2+)</name>
        <dbReference type="ChEBI" id="CHEBI:18420"/>
    </cofactor>
    <text evidence="7">Binds 1 Mg(2+) ion per subunit.</text>
</comment>
<dbReference type="PATRIC" id="fig|43687.5.peg.2386"/>
<dbReference type="EMBL" id="CP012172">
    <property type="protein sequence ID" value="AKV75143.1"/>
    <property type="molecule type" value="Genomic_DNA"/>
</dbReference>
<comment type="similarity">
    <text evidence="1 7 8">Belongs to the HAM1 NTPase family.</text>
</comment>
<keyword evidence="6 7" id="KW-0546">Nucleotide metabolism</keyword>
<reference evidence="14 16" key="3">
    <citation type="submission" date="2015-07" db="EMBL/GenBank/DDBJ databases">
        <title>Physiological, transcriptional responses and genome re-sequencing of acid resistant extremely thermoacidophilic Metallosphaera sedula SARC-M1.</title>
        <authorList>
            <person name="Ai C."/>
            <person name="McCarthy S."/>
            <person name="Eckrich V."/>
            <person name="Rudrappa D."/>
            <person name="Qiu G."/>
            <person name="Blum P."/>
        </authorList>
    </citation>
    <scope>NUCLEOTIDE SEQUENCE [LARGE SCALE GENOMIC DNA]</scope>
    <source>
        <strain evidence="14 16">SARC-M1</strain>
    </source>
</reference>
<dbReference type="Proteomes" id="UP000061362">
    <property type="component" value="Chromosome"/>
</dbReference>
<comment type="catalytic activity">
    <reaction evidence="7">
        <text>XTP + H2O = XMP + diphosphate + H(+)</text>
        <dbReference type="Rhea" id="RHEA:28610"/>
        <dbReference type="ChEBI" id="CHEBI:15377"/>
        <dbReference type="ChEBI" id="CHEBI:15378"/>
        <dbReference type="ChEBI" id="CHEBI:33019"/>
        <dbReference type="ChEBI" id="CHEBI:57464"/>
        <dbReference type="ChEBI" id="CHEBI:61314"/>
        <dbReference type="EC" id="3.6.1.66"/>
    </reaction>
</comment>
<dbReference type="NCBIfam" id="NF011396">
    <property type="entry name" value="PRK14821.1"/>
    <property type="match status" value="1"/>
</dbReference>
<dbReference type="EMBL" id="CP008822">
    <property type="protein sequence ID" value="AIM28347.1"/>
    <property type="molecule type" value="Genomic_DNA"/>
</dbReference>
<dbReference type="OMA" id="YDPIFQP"/>
<dbReference type="PANTHER" id="PTHR11067">
    <property type="entry name" value="INOSINE TRIPHOSPHATE PYROPHOSPHATASE/HAM1 PROTEIN"/>
    <property type="match status" value="1"/>
</dbReference>
<dbReference type="SUPFAM" id="SSF52972">
    <property type="entry name" value="ITPase-like"/>
    <property type="match status" value="1"/>
</dbReference>
<dbReference type="OrthoDB" id="372108at2157"/>
<dbReference type="EMBL" id="CP012175">
    <property type="protein sequence ID" value="AKV81877.1"/>
    <property type="molecule type" value="Genomic_DNA"/>
</dbReference>
<evidence type="ECO:0000256" key="7">
    <source>
        <dbReference type="HAMAP-Rule" id="MF_01405"/>
    </source>
</evidence>
<feature type="binding site" evidence="7">
    <location>
        <begin position="141"/>
        <end position="144"/>
    </location>
    <ligand>
        <name>substrate</name>
    </ligand>
</feature>
<dbReference type="RefSeq" id="WP_012022151.1">
    <property type="nucleotide sequence ID" value="NZ_AP019770.1"/>
</dbReference>
<dbReference type="NCBIfam" id="TIGR00042">
    <property type="entry name" value="RdgB/HAM1 family non-canonical purine NTP pyrophosphatase"/>
    <property type="match status" value="1"/>
</dbReference>
<dbReference type="InterPro" id="IPR002637">
    <property type="entry name" value="RdgB/HAM1"/>
</dbReference>
<dbReference type="Proteomes" id="UP000068832">
    <property type="component" value="Chromosome"/>
</dbReference>
<dbReference type="CDD" id="cd00515">
    <property type="entry name" value="HAM1"/>
    <property type="match status" value="1"/>
</dbReference>
<proteinExistence type="inferred from homology"/>
<dbReference type="EC" id="3.6.1.66" evidence="7"/>
<feature type="binding site" evidence="7">
    <location>
        <position position="66"/>
    </location>
    <ligand>
        <name>Mg(2+)</name>
        <dbReference type="ChEBI" id="CHEBI:18420"/>
    </ligand>
</feature>
<evidence type="ECO:0000256" key="4">
    <source>
        <dbReference type="ARBA" id="ARBA00022801"/>
    </source>
</evidence>
<evidence type="ECO:0000313" key="17">
    <source>
        <dbReference type="Proteomes" id="UP000061362"/>
    </source>
</evidence>
<dbReference type="GO" id="GO:0036222">
    <property type="term" value="F:XTP diphosphatase activity"/>
    <property type="evidence" value="ECO:0007669"/>
    <property type="project" value="UniProtKB-UniRule"/>
</dbReference>
<evidence type="ECO:0000313" key="18">
    <source>
        <dbReference type="Proteomes" id="UP000062398"/>
    </source>
</evidence>
<evidence type="ECO:0000256" key="6">
    <source>
        <dbReference type="ARBA" id="ARBA00023080"/>
    </source>
</evidence>
<keyword evidence="5 7" id="KW-0460">Magnesium</keyword>
<feature type="binding site" evidence="7">
    <location>
        <begin position="169"/>
        <end position="170"/>
    </location>
    <ligand>
        <name>substrate</name>
    </ligand>
</feature>
<accession>A0A088E9G0</accession>
<dbReference type="EMBL" id="CP012173">
    <property type="protein sequence ID" value="AKV77381.1"/>
    <property type="molecule type" value="Genomic_DNA"/>
</dbReference>
<gene>
    <name evidence="9" type="ORF">HA72_2226</name>
    <name evidence="10" type="ORF">MsedA_2280</name>
    <name evidence="11" type="ORF">MsedB_2282</name>
    <name evidence="12" type="ORF">MsedC_2280</name>
    <name evidence="13" type="ORF">MsedD_2281</name>
    <name evidence="14" type="ORF">MsedE_2283</name>
</gene>
<dbReference type="GO" id="GO:0017111">
    <property type="term" value="F:ribonucleoside triphosphate phosphatase activity"/>
    <property type="evidence" value="ECO:0007669"/>
    <property type="project" value="InterPro"/>
</dbReference>
<name>A0A088E9G0_9CREN</name>
<comment type="function">
    <text evidence="7">Pyrophosphatase that catalyzes the hydrolysis of nucleoside triphosphates to their monophosphate derivatives, with a high preference for the non-canonical purine nucleotides XTP (xanthosine triphosphate), dITP (deoxyinosine triphosphate) and ITP. Seems to function as a house-cleaning enzyme that removes non-canonical purine nucleotides from the nucleotide pool, thus preventing their incorporation into DNA/RNA and avoiding chromosomal lesions.</text>
</comment>
<keyword evidence="3 7" id="KW-0547">Nucleotide-binding</keyword>
<dbReference type="GO" id="GO:0000166">
    <property type="term" value="F:nucleotide binding"/>
    <property type="evidence" value="ECO:0007669"/>
    <property type="project" value="UniProtKB-KW"/>
</dbReference>
<organism evidence="9 15">
    <name type="scientific">Metallosphaera sedula</name>
    <dbReference type="NCBI Taxonomy" id="43687"/>
    <lineage>
        <taxon>Archaea</taxon>
        <taxon>Thermoproteota</taxon>
        <taxon>Thermoprotei</taxon>
        <taxon>Sulfolobales</taxon>
        <taxon>Sulfolobaceae</taxon>
        <taxon>Metallosphaera</taxon>
    </lineage>
</organism>
<evidence type="ECO:0000313" key="11">
    <source>
        <dbReference type="EMBL" id="AKV77381.1"/>
    </source>
</evidence>
<evidence type="ECO:0000313" key="20">
    <source>
        <dbReference type="Proteomes" id="UP000068832"/>
    </source>
</evidence>
<evidence type="ECO:0000313" key="16">
    <source>
        <dbReference type="Proteomes" id="UP000056255"/>
    </source>
</evidence>
<sequence length="186" mass="21172">MKGEIKLVTGNNYKFMEFRDLAKDKISLIKVDAPKIEIQADSLEEIVRYSAVTFFSLFKSPLIVEDSGLFVEALKGFPGPYTNYVKRTLDCEGILKLMEGESNRRAFFKSVIAYIDQERLALFKGEIFGKIAENVRGNKGFGFDPIFVPDGYGITFGEMELSEKNVISHRGRAFSNFLKYYESIQN</sequence>
<dbReference type="Pfam" id="PF01725">
    <property type="entry name" value="Ham1p_like"/>
    <property type="match status" value="1"/>
</dbReference>